<dbReference type="PANTHER" id="PTHR45713:SF6">
    <property type="entry name" value="F5_8 TYPE C DOMAIN-CONTAINING PROTEIN"/>
    <property type="match status" value="1"/>
</dbReference>
<dbReference type="PANTHER" id="PTHR45713">
    <property type="entry name" value="FTP DOMAIN-CONTAINING PROTEIN"/>
    <property type="match status" value="1"/>
</dbReference>
<evidence type="ECO:0000259" key="9">
    <source>
        <dbReference type="PROSITE" id="PS50853"/>
    </source>
</evidence>
<dbReference type="InterPro" id="IPR013783">
    <property type="entry name" value="Ig-like_fold"/>
</dbReference>
<feature type="domain" description="F5/8 type C" evidence="8">
    <location>
        <begin position="658"/>
        <end position="800"/>
    </location>
</feature>
<dbReference type="Proteomes" id="UP000503011">
    <property type="component" value="Chromosome"/>
</dbReference>
<reference evidence="10 11" key="2">
    <citation type="submission" date="2020-03" db="EMBL/GenBank/DDBJ databases">
        <authorList>
            <person name="Ichikawa N."/>
            <person name="Kimura A."/>
            <person name="Kitahashi Y."/>
            <person name="Uohara A."/>
        </authorList>
    </citation>
    <scope>NUCLEOTIDE SEQUENCE [LARGE SCALE GENOMIC DNA]</scope>
    <source>
        <strain evidence="10 11">NBRC 105367</strain>
    </source>
</reference>
<proteinExistence type="predicted"/>
<dbReference type="PRINTS" id="PR00014">
    <property type="entry name" value="FNTYPEIII"/>
</dbReference>
<feature type="domain" description="F5/8 type C" evidence="8">
    <location>
        <begin position="412"/>
        <end position="562"/>
    </location>
</feature>
<organism evidence="10 11">
    <name type="scientific">Phytohabitans suffuscus</name>
    <dbReference type="NCBI Taxonomy" id="624315"/>
    <lineage>
        <taxon>Bacteria</taxon>
        <taxon>Bacillati</taxon>
        <taxon>Actinomycetota</taxon>
        <taxon>Actinomycetes</taxon>
        <taxon>Micromonosporales</taxon>
        <taxon>Micromonosporaceae</taxon>
    </lineage>
</organism>
<dbReference type="PROSITE" id="PS50022">
    <property type="entry name" value="FA58C_3"/>
    <property type="match status" value="2"/>
</dbReference>
<feature type="compositionally biased region" description="Polar residues" evidence="6">
    <location>
        <begin position="672"/>
        <end position="681"/>
    </location>
</feature>
<dbReference type="GO" id="GO:0000272">
    <property type="term" value="P:polysaccharide catabolic process"/>
    <property type="evidence" value="ECO:0007669"/>
    <property type="project" value="UniProtKB-KW"/>
</dbReference>
<evidence type="ECO:0000256" key="3">
    <source>
        <dbReference type="ARBA" id="ARBA00023277"/>
    </source>
</evidence>
<dbReference type="AlphaFoldDB" id="A0A6F8YYF7"/>
<dbReference type="InterPro" id="IPR000421">
    <property type="entry name" value="FA58C"/>
</dbReference>
<dbReference type="GO" id="GO:0016798">
    <property type="term" value="F:hydrolase activity, acting on glycosyl bonds"/>
    <property type="evidence" value="ECO:0007669"/>
    <property type="project" value="UniProtKB-KW"/>
</dbReference>
<dbReference type="InterPro" id="IPR008979">
    <property type="entry name" value="Galactose-bd-like_sf"/>
</dbReference>
<dbReference type="EMBL" id="AP022871">
    <property type="protein sequence ID" value="BCB91205.1"/>
    <property type="molecule type" value="Genomic_DNA"/>
</dbReference>
<name>A0A6F8YYF7_9ACTN</name>
<keyword evidence="4" id="KW-0326">Glycosidase</keyword>
<evidence type="ECO:0000313" key="11">
    <source>
        <dbReference type="Proteomes" id="UP000503011"/>
    </source>
</evidence>
<feature type="chain" id="PRO_5038371531" description="Xylosidase" evidence="7">
    <location>
        <begin position="20"/>
        <end position="800"/>
    </location>
</feature>
<dbReference type="SMART" id="SM00231">
    <property type="entry name" value="FA58C"/>
    <property type="match status" value="2"/>
</dbReference>
<evidence type="ECO:0000256" key="6">
    <source>
        <dbReference type="SAM" id="MobiDB-lite"/>
    </source>
</evidence>
<dbReference type="Gene3D" id="2.60.120.260">
    <property type="entry name" value="Galactose-binding domain-like"/>
    <property type="match status" value="2"/>
</dbReference>
<dbReference type="Pfam" id="PF00041">
    <property type="entry name" value="fn3"/>
    <property type="match status" value="1"/>
</dbReference>
<dbReference type="CDD" id="cd11576">
    <property type="entry name" value="GH99_GH71_like_2"/>
    <property type="match status" value="1"/>
</dbReference>
<feature type="region of interest" description="Disordered" evidence="6">
    <location>
        <begin position="413"/>
        <end position="434"/>
    </location>
</feature>
<reference evidence="10 11" key="1">
    <citation type="submission" date="2020-03" db="EMBL/GenBank/DDBJ databases">
        <title>Whole genome shotgun sequence of Phytohabitans suffuscus NBRC 105367.</title>
        <authorList>
            <person name="Komaki H."/>
            <person name="Tamura T."/>
        </authorList>
    </citation>
    <scope>NUCLEOTIDE SEQUENCE [LARGE SCALE GENOMIC DNA]</scope>
    <source>
        <strain evidence="10 11">NBRC 105367</strain>
    </source>
</reference>
<dbReference type="RefSeq" id="WP_173164055.1">
    <property type="nucleotide sequence ID" value="NZ_AP022871.1"/>
</dbReference>
<dbReference type="InterPro" id="IPR006311">
    <property type="entry name" value="TAT_signal"/>
</dbReference>
<dbReference type="InterPro" id="IPR003961">
    <property type="entry name" value="FN3_dom"/>
</dbReference>
<sequence length="800" mass="84391">MAVSRRTFVTSVAAGSALAAVSTTEIVSALTSAASAVSPPGDVVGKISVGYQGWFACPGDGAPIGGWWHWSRDRFQPPSPSNTTIVSWPDMREITRGYTTAYANLGNGQPAQLFSSYDQQTVDTHFRWMREHGCDTAALQRFSPFGDEGPTRDAMAVKVRDAAERFGRKYYIMYDVTSWTNMQSELKTDWTTKMSAHAASPAYARQNGKPVVCIWGFGFDDPGRPFAPAPCLEVVNWFKAQGCYVIGGVPTYWRQGINDSRPGFLDVYHAFNMISPWMVGRTGTVDGLDWFYTNVNVPDQADCDAHGIDYQPCVMPGDLSTGARAHGDFYWRHFYNMVRLGCQGIYISMFDEFNEGNQIAKTAETAATVPAGSGIRPLDEDGTFCSSDYYLRITADGGRMLKGQLALTPVRPTPPVVGGGPGPQPGADLAAGRPVSASSQNGGFVAANAVDSNAGTYWESTNNAFPQWLQVDLGTAAQVNRVVLRLPSSWGARNQTLSVQGSTNGSTFTTLAAPAGRVFDPGSGNTVTLTFTASSARYVRVNVTANTGWPAAQLATLEVYAATGQPSDPPPTAPGNLTVTAKSSTSVSLSWSASTDNTGVTGYQVLRGGTVVASATGTSATVTGLSPATSYSFQVTAQDAAGNTSPPSNTVSVTTDPAPQPGGNLAPGRPATASSQTQSYGPGNAVDGNAGSYWESANNAFPQWIQVDLGSALTVGRVVLKLPPPAAWAARTQTLSVQGSTNGSTFTTLVASGARTFDPATGNTVTLTFTAAGVRYLRVHVTANTGWPAGQLSELEAYAS</sequence>
<keyword evidence="1 7" id="KW-0732">Signal</keyword>
<evidence type="ECO:0000256" key="4">
    <source>
        <dbReference type="ARBA" id="ARBA00023295"/>
    </source>
</evidence>
<feature type="signal peptide" evidence="7">
    <location>
        <begin position="1"/>
        <end position="19"/>
    </location>
</feature>
<dbReference type="PROSITE" id="PS51318">
    <property type="entry name" value="TAT"/>
    <property type="match status" value="1"/>
</dbReference>
<protein>
    <recommendedName>
        <fullName evidence="12">Xylosidase</fullName>
    </recommendedName>
</protein>
<feature type="region of interest" description="Disordered" evidence="6">
    <location>
        <begin position="639"/>
        <end position="683"/>
    </location>
</feature>
<dbReference type="KEGG" id="psuu:Psuf_085180"/>
<dbReference type="Gene3D" id="2.60.40.10">
    <property type="entry name" value="Immunoglobulins"/>
    <property type="match status" value="1"/>
</dbReference>
<dbReference type="CDD" id="cd00063">
    <property type="entry name" value="FN3"/>
    <property type="match status" value="1"/>
</dbReference>
<dbReference type="Pfam" id="PF00754">
    <property type="entry name" value="F5_F8_type_C"/>
    <property type="match status" value="2"/>
</dbReference>
<evidence type="ECO:0008006" key="12">
    <source>
        <dbReference type="Google" id="ProtNLM"/>
    </source>
</evidence>
<dbReference type="InterPro" id="IPR036116">
    <property type="entry name" value="FN3_sf"/>
</dbReference>
<dbReference type="SMART" id="SM00060">
    <property type="entry name" value="FN3"/>
    <property type="match status" value="1"/>
</dbReference>
<feature type="domain" description="Fibronectin type-III" evidence="9">
    <location>
        <begin position="573"/>
        <end position="658"/>
    </location>
</feature>
<dbReference type="FunFam" id="2.60.40.10:FF:001114">
    <property type="entry name" value="Chitinase A1"/>
    <property type="match status" value="1"/>
</dbReference>
<feature type="compositionally biased region" description="Low complexity" evidence="6">
    <location>
        <begin position="643"/>
        <end position="655"/>
    </location>
</feature>
<keyword evidence="3" id="KW-0119">Carbohydrate metabolism</keyword>
<accession>A0A6F8YYF7</accession>
<dbReference type="InterPro" id="IPR051941">
    <property type="entry name" value="BG_Antigen-Binding_Lectin"/>
</dbReference>
<dbReference type="SUPFAM" id="SSF49265">
    <property type="entry name" value="Fibronectin type III"/>
    <property type="match status" value="1"/>
</dbReference>
<dbReference type="Gene3D" id="3.20.20.80">
    <property type="entry name" value="Glycosidases"/>
    <property type="match status" value="1"/>
</dbReference>
<evidence type="ECO:0000256" key="1">
    <source>
        <dbReference type="ARBA" id="ARBA00022729"/>
    </source>
</evidence>
<evidence type="ECO:0000256" key="2">
    <source>
        <dbReference type="ARBA" id="ARBA00022801"/>
    </source>
</evidence>
<evidence type="ECO:0000313" key="10">
    <source>
        <dbReference type="EMBL" id="BCB91205.1"/>
    </source>
</evidence>
<evidence type="ECO:0000256" key="7">
    <source>
        <dbReference type="SAM" id="SignalP"/>
    </source>
</evidence>
<keyword evidence="5" id="KW-0624">Polysaccharide degradation</keyword>
<dbReference type="PROSITE" id="PS50853">
    <property type="entry name" value="FN3"/>
    <property type="match status" value="1"/>
</dbReference>
<evidence type="ECO:0000256" key="5">
    <source>
        <dbReference type="ARBA" id="ARBA00023326"/>
    </source>
</evidence>
<gene>
    <name evidence="10" type="ORF">Psuf_085180</name>
</gene>
<keyword evidence="2" id="KW-0378">Hydrolase</keyword>
<keyword evidence="11" id="KW-1185">Reference proteome</keyword>
<evidence type="ECO:0000259" key="8">
    <source>
        <dbReference type="PROSITE" id="PS50022"/>
    </source>
</evidence>
<dbReference type="SUPFAM" id="SSF49785">
    <property type="entry name" value="Galactose-binding domain-like"/>
    <property type="match status" value="2"/>
</dbReference>